<feature type="compositionally biased region" description="Basic and acidic residues" evidence="2">
    <location>
        <begin position="200"/>
        <end position="209"/>
    </location>
</feature>
<dbReference type="PANTHER" id="PTHR21258">
    <property type="entry name" value="DOCKING PROTEIN RELATED"/>
    <property type="match status" value="1"/>
</dbReference>
<dbReference type="Xenbase" id="XB-GENE-6255395">
    <property type="gene designation" value="dok1.L"/>
</dbReference>
<evidence type="ECO:0000313" key="6">
    <source>
        <dbReference type="RefSeq" id="NP_001085908.1"/>
    </source>
</evidence>
<dbReference type="PROSITE" id="PS51064">
    <property type="entry name" value="IRS_PTB"/>
    <property type="match status" value="1"/>
</dbReference>
<dbReference type="Bgee" id="444335">
    <property type="expression patterns" value="Expressed in egg cell and 19 other cell types or tissues"/>
</dbReference>
<dbReference type="KEGG" id="xla:444335"/>
<dbReference type="InterPro" id="IPR037751">
    <property type="entry name" value="Dok1/2/3_PTB"/>
</dbReference>
<reference evidence="6" key="3">
    <citation type="submission" date="2025-04" db="UniProtKB">
        <authorList>
            <consortium name="RefSeq"/>
        </authorList>
    </citation>
    <scope>IDENTIFICATION</scope>
</reference>
<keyword evidence="5" id="KW-1185">Reference proteome</keyword>
<accession>Q6GNJ5</accession>
<dbReference type="SMART" id="SM00310">
    <property type="entry name" value="PTBI"/>
    <property type="match status" value="1"/>
</dbReference>
<feature type="compositionally biased region" description="Polar residues" evidence="2">
    <location>
        <begin position="392"/>
        <end position="405"/>
    </location>
</feature>
<dbReference type="AGR" id="Xenbase:XB-GENE-6255395"/>
<organism evidence="4">
    <name type="scientific">Xenopus laevis</name>
    <name type="common">African clawed frog</name>
    <dbReference type="NCBI Taxonomy" id="8355"/>
    <lineage>
        <taxon>Eukaryota</taxon>
        <taxon>Metazoa</taxon>
        <taxon>Chordata</taxon>
        <taxon>Craniata</taxon>
        <taxon>Vertebrata</taxon>
        <taxon>Euteleostomi</taxon>
        <taxon>Amphibia</taxon>
        <taxon>Batrachia</taxon>
        <taxon>Anura</taxon>
        <taxon>Pipoidea</taxon>
        <taxon>Pipidae</taxon>
        <taxon>Xenopodinae</taxon>
        <taxon>Xenopus</taxon>
        <taxon>Xenopus</taxon>
    </lineage>
</organism>
<feature type="compositionally biased region" description="Low complexity" evidence="2">
    <location>
        <begin position="534"/>
        <end position="552"/>
    </location>
</feature>
<gene>
    <name evidence="6 7" type="primary">dok1.L</name>
    <name evidence="6" type="synonym">dok1</name>
    <name evidence="6" type="synonym">dpcp</name>
    <name evidence="4" type="synonym">MGC82736</name>
    <name evidence="6" type="synonym">p62dok</name>
    <name evidence="6" type="synonym">Xdpcp</name>
</gene>
<dbReference type="GO" id="GO:0005737">
    <property type="term" value="C:cytoplasm"/>
    <property type="evidence" value="ECO:0007669"/>
    <property type="project" value="TreeGrafter"/>
</dbReference>
<evidence type="ECO:0000256" key="1">
    <source>
        <dbReference type="ARBA" id="ARBA00022553"/>
    </source>
</evidence>
<dbReference type="Proteomes" id="UP000186698">
    <property type="component" value="Chromosome 1L"/>
</dbReference>
<dbReference type="GO" id="GO:0007169">
    <property type="term" value="P:cell surface receptor protein tyrosine kinase signaling pathway"/>
    <property type="evidence" value="ECO:0007669"/>
    <property type="project" value="TreeGrafter"/>
</dbReference>
<dbReference type="RefSeq" id="NP_001085908.1">
    <property type="nucleotide sequence ID" value="NM_001092439.1"/>
</dbReference>
<feature type="compositionally biased region" description="Polar residues" evidence="2">
    <location>
        <begin position="470"/>
        <end position="481"/>
    </location>
</feature>
<dbReference type="InterPro" id="IPR050996">
    <property type="entry name" value="Docking_Protein_DOK"/>
</dbReference>
<dbReference type="OrthoDB" id="6243387at2759"/>
<dbReference type="DNASU" id="444335"/>
<evidence type="ECO:0000313" key="4">
    <source>
        <dbReference type="EMBL" id="AAH73514.1"/>
    </source>
</evidence>
<protein>
    <submittedName>
        <fullName evidence="6">Docking protein 1 L homeolog</fullName>
    </submittedName>
    <submittedName>
        <fullName evidence="4">MGC82736 protein</fullName>
    </submittedName>
</protein>
<dbReference type="InterPro" id="IPR011993">
    <property type="entry name" value="PH-like_dom_sf"/>
</dbReference>
<dbReference type="SMART" id="SM01244">
    <property type="entry name" value="IRS"/>
    <property type="match status" value="1"/>
</dbReference>
<feature type="region of interest" description="Disordered" evidence="2">
    <location>
        <begin position="392"/>
        <end position="555"/>
    </location>
</feature>
<feature type="domain" description="IRS-type PTB" evidence="3">
    <location>
        <begin position="67"/>
        <end position="171"/>
    </location>
</feature>
<proteinExistence type="evidence at transcript level"/>
<dbReference type="Pfam" id="PF02174">
    <property type="entry name" value="IRS"/>
    <property type="match status" value="1"/>
</dbReference>
<keyword evidence="1" id="KW-0597">Phosphoprotein</keyword>
<dbReference type="Gene3D" id="2.30.29.30">
    <property type="entry name" value="Pleckstrin-homology domain (PH domain)/Phosphotyrosine-binding domain (PTB)"/>
    <property type="match status" value="1"/>
</dbReference>
<dbReference type="EMBL" id="BC073514">
    <property type="protein sequence ID" value="AAH73514.1"/>
    <property type="molecule type" value="mRNA"/>
</dbReference>
<name>Q6GNJ5_XENLA</name>
<feature type="region of interest" description="Disordered" evidence="2">
    <location>
        <begin position="191"/>
        <end position="217"/>
    </location>
</feature>
<dbReference type="AlphaFoldDB" id="Q6GNJ5"/>
<dbReference type="GO" id="GO:0007265">
    <property type="term" value="P:Ras protein signal transduction"/>
    <property type="evidence" value="ECO:0007669"/>
    <property type="project" value="TreeGrafter"/>
</dbReference>
<evidence type="ECO:0000313" key="5">
    <source>
        <dbReference type="Proteomes" id="UP000186698"/>
    </source>
</evidence>
<feature type="region of interest" description="Disordered" evidence="2">
    <location>
        <begin position="234"/>
        <end position="256"/>
    </location>
</feature>
<reference evidence="6" key="1">
    <citation type="journal article" date="2002" name="Dev. Dyn.">
        <title>Genetic and genomic tools for Xenopus research: The NIH Xenopus initiative.</title>
        <authorList>
            <person name="Klein S.L."/>
            <person name="Strausberg R.L."/>
            <person name="Wagner L."/>
            <person name="Pontius J."/>
            <person name="Clifton S.W."/>
            <person name="Richardson P."/>
        </authorList>
    </citation>
    <scope>NUCLEOTIDE SEQUENCE</scope>
</reference>
<dbReference type="InterPro" id="IPR002404">
    <property type="entry name" value="IRS_PTB"/>
</dbReference>
<dbReference type="CTD" id="444335"/>
<evidence type="ECO:0000256" key="2">
    <source>
        <dbReference type="SAM" id="MobiDB-lite"/>
    </source>
</evidence>
<sequence>MMAFTLETNDKTILLSSDRVGASEWVQKLCELAFPTKSSSQDKEPTDPPVSSSLEMSINSLYVSREDVSEFWVTVQRTEAAERCSLHGSYVLKTESDCLLLKDPNTKETLYSWPYKLLRRYGRDKVMFSFESGRRCSSGAGNFTFETSLGHEIFQRVESSIRAQQGSDNRLSCPNLETDCAIDVSSEFSIPEAQNKSGPVRKDPEEKPLKGRILPNLPGPKSVAPQLLLDHSCLGAKSGSSHTPPRSPVSSSASRHLEVDHEQLVGVYSEPKDSVKVIKPQFDPLYSDPVDCVAGKVLKGERSKLDPSERSPLYSDLYEHVGYESVGAAVSPKCQKRPTVPHAGEEHIYDEPEGMAQAPQVYSEVCMEGGAWKRQATDDKLGYEYPYNPNTDDYSVPNFQGQRGQARSRGLGPKPVPAPKPQGIVIARTLTGKEGGEGDNACGYTNNNNNNSNSDAIYSQVHKKEAAKCSPNSSPATQGTCHPQPVPSRPLNAPSVSPSAKSVLLAPHSTKPLAARPVLPKNHSAGKAPPLEKPQSVPLQPSSAPPALASPADLANENAIPSSVISQSALAKGKELSAHGARISSIYEDMGVL</sequence>
<dbReference type="GO" id="GO:0043410">
    <property type="term" value="P:positive regulation of MAPK cascade"/>
    <property type="evidence" value="ECO:0007669"/>
    <property type="project" value="TreeGrafter"/>
</dbReference>
<dbReference type="GeneID" id="444335"/>
<evidence type="ECO:0000313" key="7">
    <source>
        <dbReference type="Xenbase" id="XB-GENE-6255395"/>
    </source>
</evidence>
<dbReference type="PANTHER" id="PTHR21258:SF46">
    <property type="entry name" value="DOCKING PROTEIN 1"/>
    <property type="match status" value="1"/>
</dbReference>
<reference evidence="4" key="2">
    <citation type="submission" date="2004-06" db="EMBL/GenBank/DDBJ databases">
        <authorList>
            <consortium name="NIH - Xenopus Gene Collection (XGC) project"/>
        </authorList>
    </citation>
    <scope>NUCLEOTIDE SEQUENCE [LARGE SCALE MRNA]</scope>
    <source>
        <tissue evidence="4">Embryo</tissue>
    </source>
</reference>
<dbReference type="SUPFAM" id="SSF50729">
    <property type="entry name" value="PH domain-like"/>
    <property type="match status" value="1"/>
</dbReference>
<dbReference type="IntAct" id="Q6GNJ5">
    <property type="interactions" value="1"/>
</dbReference>
<dbReference type="CDD" id="cd01203">
    <property type="entry name" value="PTB_DOK1_DOK2_DOK3"/>
    <property type="match status" value="1"/>
</dbReference>
<evidence type="ECO:0000259" key="3">
    <source>
        <dbReference type="PROSITE" id="PS51064"/>
    </source>
</evidence>